<evidence type="ECO:0000259" key="5">
    <source>
        <dbReference type="PROSITE" id="PS50977"/>
    </source>
</evidence>
<dbReference type="EMBL" id="RKHG01000001">
    <property type="protein sequence ID" value="ROR54339.1"/>
    <property type="molecule type" value="Genomic_DNA"/>
</dbReference>
<dbReference type="InterPro" id="IPR050109">
    <property type="entry name" value="HTH-type_TetR-like_transc_reg"/>
</dbReference>
<dbReference type="Proteomes" id="UP000275749">
    <property type="component" value="Unassembled WGS sequence"/>
</dbReference>
<dbReference type="AlphaFoldDB" id="A0A3N1ZU21"/>
<dbReference type="PANTHER" id="PTHR30055">
    <property type="entry name" value="HTH-TYPE TRANSCRIPTIONAL REGULATOR RUTR"/>
    <property type="match status" value="1"/>
</dbReference>
<comment type="caution">
    <text evidence="6">The sequence shown here is derived from an EMBL/GenBank/DDBJ whole genome shotgun (WGS) entry which is preliminary data.</text>
</comment>
<feature type="DNA-binding region" description="H-T-H motif" evidence="4">
    <location>
        <begin position="78"/>
        <end position="97"/>
    </location>
</feature>
<dbReference type="SUPFAM" id="SSF46689">
    <property type="entry name" value="Homeodomain-like"/>
    <property type="match status" value="1"/>
</dbReference>
<protein>
    <submittedName>
        <fullName evidence="6">TetR family transcriptional regulator</fullName>
    </submittedName>
</protein>
<evidence type="ECO:0000313" key="7">
    <source>
        <dbReference type="Proteomes" id="UP000275749"/>
    </source>
</evidence>
<evidence type="ECO:0000256" key="4">
    <source>
        <dbReference type="PROSITE-ProRule" id="PRU00335"/>
    </source>
</evidence>
<keyword evidence="3" id="KW-0804">Transcription</keyword>
<proteinExistence type="predicted"/>
<dbReference type="GO" id="GO:0000976">
    <property type="term" value="F:transcription cis-regulatory region binding"/>
    <property type="evidence" value="ECO:0007669"/>
    <property type="project" value="TreeGrafter"/>
</dbReference>
<dbReference type="InterPro" id="IPR001647">
    <property type="entry name" value="HTH_TetR"/>
</dbReference>
<dbReference type="InterPro" id="IPR009057">
    <property type="entry name" value="Homeodomain-like_sf"/>
</dbReference>
<sequence length="238" mass="26180">MQRECERSTAGTDTAEDLSIVTKTCSYCKIFPMASQQIPTLDLFEASSVREQKKRSTRRALHLSALRLVLEHGLAGVTTDDIARAAGVSPRTFFNYFPTKEASLVGMPEVVVERVSEYCANRPDDEPAWQTARSVAALLLHLSTDDDDLRRNRRTLMAHDPETAALMLGSSRVIDAGLTEALVTRVDAGPVTTQPWRARMMAHTALDAARVATELGDDPHDAMSILQEILDAHDALYA</sequence>
<evidence type="ECO:0000313" key="6">
    <source>
        <dbReference type="EMBL" id="ROR54339.1"/>
    </source>
</evidence>
<dbReference type="PROSITE" id="PS50977">
    <property type="entry name" value="HTH_TETR_2"/>
    <property type="match status" value="1"/>
</dbReference>
<evidence type="ECO:0000256" key="1">
    <source>
        <dbReference type="ARBA" id="ARBA00023015"/>
    </source>
</evidence>
<dbReference type="Gene3D" id="1.10.357.10">
    <property type="entry name" value="Tetracycline Repressor, domain 2"/>
    <property type="match status" value="1"/>
</dbReference>
<dbReference type="PANTHER" id="PTHR30055:SF238">
    <property type="entry name" value="MYCOFACTOCIN BIOSYNTHESIS TRANSCRIPTIONAL REGULATOR MFTR-RELATED"/>
    <property type="match status" value="1"/>
</dbReference>
<accession>A0A3N1ZU21</accession>
<keyword evidence="1" id="KW-0805">Transcription regulation</keyword>
<feature type="domain" description="HTH tetR-type" evidence="5">
    <location>
        <begin position="55"/>
        <end position="115"/>
    </location>
</feature>
<name>A0A3N1ZU21_9ACTN</name>
<gene>
    <name evidence="6" type="ORF">EDD41_1539</name>
</gene>
<evidence type="ECO:0000256" key="2">
    <source>
        <dbReference type="ARBA" id="ARBA00023125"/>
    </source>
</evidence>
<reference evidence="6 7" key="1">
    <citation type="submission" date="2018-11" db="EMBL/GenBank/DDBJ databases">
        <title>Sequencing the genomes of 1000 actinobacteria strains.</title>
        <authorList>
            <person name="Klenk H.-P."/>
        </authorList>
    </citation>
    <scope>NUCLEOTIDE SEQUENCE [LARGE SCALE GENOMIC DNA]</scope>
    <source>
        <strain evidence="6 7">DSM 10546</strain>
    </source>
</reference>
<dbReference type="GO" id="GO:0003700">
    <property type="term" value="F:DNA-binding transcription factor activity"/>
    <property type="evidence" value="ECO:0007669"/>
    <property type="project" value="TreeGrafter"/>
</dbReference>
<evidence type="ECO:0000256" key="3">
    <source>
        <dbReference type="ARBA" id="ARBA00023163"/>
    </source>
</evidence>
<dbReference type="Pfam" id="PF00440">
    <property type="entry name" value="TetR_N"/>
    <property type="match status" value="1"/>
</dbReference>
<organism evidence="6 7">
    <name type="scientific">Luteococcus japonicus</name>
    <dbReference type="NCBI Taxonomy" id="33984"/>
    <lineage>
        <taxon>Bacteria</taxon>
        <taxon>Bacillati</taxon>
        <taxon>Actinomycetota</taxon>
        <taxon>Actinomycetes</taxon>
        <taxon>Propionibacteriales</taxon>
        <taxon>Propionibacteriaceae</taxon>
        <taxon>Luteococcus</taxon>
    </lineage>
</organism>
<keyword evidence="2 4" id="KW-0238">DNA-binding</keyword>